<organism evidence="4 5">
    <name type="scientific">Glutinoglossum americanum</name>
    <dbReference type="NCBI Taxonomy" id="1670608"/>
    <lineage>
        <taxon>Eukaryota</taxon>
        <taxon>Fungi</taxon>
        <taxon>Dikarya</taxon>
        <taxon>Ascomycota</taxon>
        <taxon>Pezizomycotina</taxon>
        <taxon>Geoglossomycetes</taxon>
        <taxon>Geoglossales</taxon>
        <taxon>Geoglossaceae</taxon>
        <taxon>Glutinoglossum</taxon>
    </lineage>
</organism>
<dbReference type="PANTHER" id="PTHR14021">
    <property type="entry name" value="IRON-SULFUR CLUSTER CO-CHAPERONE PROTEIN HSCB"/>
    <property type="match status" value="1"/>
</dbReference>
<dbReference type="GO" id="GO:0051087">
    <property type="term" value="F:protein-folding chaperone binding"/>
    <property type="evidence" value="ECO:0007669"/>
    <property type="project" value="InterPro"/>
</dbReference>
<evidence type="ECO:0000313" key="4">
    <source>
        <dbReference type="EMBL" id="KAH0537082.1"/>
    </source>
</evidence>
<dbReference type="SUPFAM" id="SSF46565">
    <property type="entry name" value="Chaperone J-domain"/>
    <property type="match status" value="1"/>
</dbReference>
<dbReference type="NCBIfam" id="TIGR00714">
    <property type="entry name" value="hscB"/>
    <property type="match status" value="1"/>
</dbReference>
<dbReference type="GO" id="GO:0005739">
    <property type="term" value="C:mitochondrion"/>
    <property type="evidence" value="ECO:0007669"/>
    <property type="project" value="TreeGrafter"/>
</dbReference>
<protein>
    <recommendedName>
        <fullName evidence="3">J domain-containing protein</fullName>
    </recommendedName>
</protein>
<evidence type="ECO:0000256" key="2">
    <source>
        <dbReference type="ARBA" id="ARBA00023186"/>
    </source>
</evidence>
<dbReference type="CDD" id="cd06257">
    <property type="entry name" value="DnaJ"/>
    <property type="match status" value="1"/>
</dbReference>
<comment type="caution">
    <text evidence="4">The sequence shown here is derived from an EMBL/GenBank/DDBJ whole genome shotgun (WGS) entry which is preliminary data.</text>
</comment>
<dbReference type="GO" id="GO:0051259">
    <property type="term" value="P:protein complex oligomerization"/>
    <property type="evidence" value="ECO:0007669"/>
    <property type="project" value="InterPro"/>
</dbReference>
<name>A0A9P8L2A3_9PEZI</name>
<dbReference type="EMBL" id="JAGHQL010000163">
    <property type="protein sequence ID" value="KAH0537082.1"/>
    <property type="molecule type" value="Genomic_DNA"/>
</dbReference>
<dbReference type="Pfam" id="PF07743">
    <property type="entry name" value="HSCB_C"/>
    <property type="match status" value="1"/>
</dbReference>
<dbReference type="GO" id="GO:0044571">
    <property type="term" value="P:[2Fe-2S] cluster assembly"/>
    <property type="evidence" value="ECO:0007669"/>
    <property type="project" value="InterPro"/>
</dbReference>
<dbReference type="InterPro" id="IPR004640">
    <property type="entry name" value="HscB"/>
</dbReference>
<dbReference type="InterPro" id="IPR001623">
    <property type="entry name" value="DnaJ_domain"/>
</dbReference>
<evidence type="ECO:0000256" key="1">
    <source>
        <dbReference type="ARBA" id="ARBA00010476"/>
    </source>
</evidence>
<dbReference type="SUPFAM" id="SSF47144">
    <property type="entry name" value="HSC20 (HSCB), C-terminal oligomerisation domain"/>
    <property type="match status" value="1"/>
</dbReference>
<dbReference type="SMART" id="SM00271">
    <property type="entry name" value="DnaJ"/>
    <property type="match status" value="1"/>
</dbReference>
<evidence type="ECO:0000313" key="5">
    <source>
        <dbReference type="Proteomes" id="UP000698800"/>
    </source>
</evidence>
<keyword evidence="5" id="KW-1185">Reference proteome</keyword>
<dbReference type="Gene3D" id="1.10.287.110">
    <property type="entry name" value="DnaJ domain"/>
    <property type="match status" value="1"/>
</dbReference>
<dbReference type="PROSITE" id="PS50076">
    <property type="entry name" value="DNAJ_2"/>
    <property type="match status" value="1"/>
</dbReference>
<feature type="domain" description="J" evidence="3">
    <location>
        <begin position="54"/>
        <end position="131"/>
    </location>
</feature>
<reference evidence="4" key="1">
    <citation type="submission" date="2021-03" db="EMBL/GenBank/DDBJ databases">
        <title>Comparative genomics and phylogenomic investigation of the class Geoglossomycetes provide insights into ecological specialization and systematics.</title>
        <authorList>
            <person name="Melie T."/>
            <person name="Pirro S."/>
            <person name="Miller A.N."/>
            <person name="Quandt A."/>
        </authorList>
    </citation>
    <scope>NUCLEOTIDE SEQUENCE</scope>
    <source>
        <strain evidence="4">GBOQ0MN5Z8</strain>
    </source>
</reference>
<proteinExistence type="inferred from homology"/>
<dbReference type="AlphaFoldDB" id="A0A9P8L2A3"/>
<sequence length="229" mass="26454">MPRILPLSRFFTRSNGQFAIPLSHAVWARRPSLPASSPADELPRSYSESRSPRNFYEIFPRSLSFGPPPRGPFSVNLQQLREEFLQLQQNAHPDRHPPEVKHRAEAASAYINEAYKTLRDPLLRAQHLLSLRGFDVACDETAKIDDPELLMEVMETREEIEAVEEEEQLLPLMKTNNARIDESVRVLENAFREDDMKVAKEEAVKLRYWINIRESLAAWEKGKPITLVH</sequence>
<gene>
    <name evidence="4" type="ORF">FGG08_006084</name>
</gene>
<dbReference type="OrthoDB" id="448954at2759"/>
<dbReference type="Gene3D" id="1.20.1280.20">
    <property type="entry name" value="HscB, C-terminal domain"/>
    <property type="match status" value="1"/>
</dbReference>
<dbReference type="Proteomes" id="UP000698800">
    <property type="component" value="Unassembled WGS sequence"/>
</dbReference>
<comment type="similarity">
    <text evidence="1">Belongs to the HscB family.</text>
</comment>
<dbReference type="InterPro" id="IPR009073">
    <property type="entry name" value="HscB_oligo_C"/>
</dbReference>
<accession>A0A9P8L2A3</accession>
<dbReference type="InterPro" id="IPR036386">
    <property type="entry name" value="HscB_C_sf"/>
</dbReference>
<dbReference type="GO" id="GO:0001671">
    <property type="term" value="F:ATPase activator activity"/>
    <property type="evidence" value="ECO:0007669"/>
    <property type="project" value="InterPro"/>
</dbReference>
<dbReference type="PANTHER" id="PTHR14021:SF15">
    <property type="entry name" value="IRON-SULFUR CLUSTER CO-CHAPERONE PROTEIN HSCB"/>
    <property type="match status" value="1"/>
</dbReference>
<dbReference type="InterPro" id="IPR036869">
    <property type="entry name" value="J_dom_sf"/>
</dbReference>
<evidence type="ECO:0000259" key="3">
    <source>
        <dbReference type="PROSITE" id="PS50076"/>
    </source>
</evidence>
<keyword evidence="2" id="KW-0143">Chaperone</keyword>